<keyword evidence="1" id="KW-0732">Signal</keyword>
<feature type="chain" id="PRO_5002178079" description="Scytalone dehydratase-like protein Arp1 N-terminal domain-containing protein" evidence="1">
    <location>
        <begin position="20"/>
        <end position="248"/>
    </location>
</feature>
<accession>A0A0C3RTV9</accession>
<dbReference type="EMBL" id="KN840581">
    <property type="protein sequence ID" value="KIP04251.1"/>
    <property type="molecule type" value="Genomic_DNA"/>
</dbReference>
<evidence type="ECO:0000259" key="2">
    <source>
        <dbReference type="Pfam" id="PF26053"/>
    </source>
</evidence>
<proteinExistence type="predicted"/>
<dbReference type="InterPro" id="IPR036928">
    <property type="entry name" value="AS_sf"/>
</dbReference>
<keyword evidence="4" id="KW-1185">Reference proteome</keyword>
<dbReference type="Gene3D" id="3.90.1300.10">
    <property type="entry name" value="Amidase signature (AS) domain"/>
    <property type="match status" value="1"/>
</dbReference>
<dbReference type="OrthoDB" id="5423360at2759"/>
<dbReference type="Proteomes" id="UP000053257">
    <property type="component" value="Unassembled WGS sequence"/>
</dbReference>
<name>A0A0C3RTV9_PHLG1</name>
<gene>
    <name evidence="3" type="ORF">PHLGIDRAFT_120887</name>
</gene>
<sequence>MQLLSKVLLFLTVAGLGSARAQISPAGTTLVVGEVSYFVPGAPVAQLSLVKTSKAFKSSGSLVPFTFINPSGRSFSTHDLSAVIAENSASDDVWSTKFLTGVYISSKSVPKLSPGNGTDVILSASEAPLSGSIPPGPYVVETATGKVFEVWRLYSDENQAFLYGTIPDGKGGFSQLSAHVDGASTVSVAVPSRLYFTPTAKQPLAGARIAVKDIFDVKGLRTGCGNRAFYSLYPAKNATAPAIQRYDL</sequence>
<evidence type="ECO:0000256" key="1">
    <source>
        <dbReference type="SAM" id="SignalP"/>
    </source>
</evidence>
<evidence type="ECO:0000313" key="4">
    <source>
        <dbReference type="Proteomes" id="UP000053257"/>
    </source>
</evidence>
<dbReference type="SUPFAM" id="SSF75304">
    <property type="entry name" value="Amidase signature (AS) enzymes"/>
    <property type="match status" value="1"/>
</dbReference>
<feature type="domain" description="Scytalone dehydratase-like protein Arp1 N-terminal" evidence="2">
    <location>
        <begin position="43"/>
        <end position="110"/>
    </location>
</feature>
<protein>
    <recommendedName>
        <fullName evidence="2">Scytalone dehydratase-like protein Arp1 N-terminal domain-containing protein</fullName>
    </recommendedName>
</protein>
<dbReference type="STRING" id="745531.A0A0C3RTV9"/>
<feature type="signal peptide" evidence="1">
    <location>
        <begin position="1"/>
        <end position="19"/>
    </location>
</feature>
<dbReference type="InterPro" id="IPR058329">
    <property type="entry name" value="Arp1_N"/>
</dbReference>
<dbReference type="HOGENOM" id="CLU_1120491_0_0_1"/>
<evidence type="ECO:0000313" key="3">
    <source>
        <dbReference type="EMBL" id="KIP04251.1"/>
    </source>
</evidence>
<organism evidence="3 4">
    <name type="scientific">Phlebiopsis gigantea (strain 11061_1 CR5-6)</name>
    <name type="common">White-rot fungus</name>
    <name type="synonym">Peniophora gigantea</name>
    <dbReference type="NCBI Taxonomy" id="745531"/>
    <lineage>
        <taxon>Eukaryota</taxon>
        <taxon>Fungi</taxon>
        <taxon>Dikarya</taxon>
        <taxon>Basidiomycota</taxon>
        <taxon>Agaricomycotina</taxon>
        <taxon>Agaricomycetes</taxon>
        <taxon>Polyporales</taxon>
        <taxon>Phanerochaetaceae</taxon>
        <taxon>Phlebiopsis</taxon>
    </lineage>
</organism>
<reference evidence="3 4" key="1">
    <citation type="journal article" date="2014" name="PLoS Genet.">
        <title>Analysis of the Phlebiopsis gigantea genome, transcriptome and secretome provides insight into its pioneer colonization strategies of wood.</title>
        <authorList>
            <person name="Hori C."/>
            <person name="Ishida T."/>
            <person name="Igarashi K."/>
            <person name="Samejima M."/>
            <person name="Suzuki H."/>
            <person name="Master E."/>
            <person name="Ferreira P."/>
            <person name="Ruiz-Duenas F.J."/>
            <person name="Held B."/>
            <person name="Canessa P."/>
            <person name="Larrondo L.F."/>
            <person name="Schmoll M."/>
            <person name="Druzhinina I.S."/>
            <person name="Kubicek C.P."/>
            <person name="Gaskell J.A."/>
            <person name="Kersten P."/>
            <person name="St John F."/>
            <person name="Glasner J."/>
            <person name="Sabat G."/>
            <person name="Splinter BonDurant S."/>
            <person name="Syed K."/>
            <person name="Yadav J."/>
            <person name="Mgbeahuruike A.C."/>
            <person name="Kovalchuk A."/>
            <person name="Asiegbu F.O."/>
            <person name="Lackner G."/>
            <person name="Hoffmeister D."/>
            <person name="Rencoret J."/>
            <person name="Gutierrez A."/>
            <person name="Sun H."/>
            <person name="Lindquist E."/>
            <person name="Barry K."/>
            <person name="Riley R."/>
            <person name="Grigoriev I.V."/>
            <person name="Henrissat B."/>
            <person name="Kues U."/>
            <person name="Berka R.M."/>
            <person name="Martinez A.T."/>
            <person name="Covert S.F."/>
            <person name="Blanchette R.A."/>
            <person name="Cullen D."/>
        </authorList>
    </citation>
    <scope>NUCLEOTIDE SEQUENCE [LARGE SCALE GENOMIC DNA]</scope>
    <source>
        <strain evidence="3 4">11061_1 CR5-6</strain>
    </source>
</reference>
<dbReference type="Pfam" id="PF26053">
    <property type="entry name" value="DUF8016"/>
    <property type="match status" value="1"/>
</dbReference>
<dbReference type="AlphaFoldDB" id="A0A0C3RTV9"/>